<dbReference type="InterPro" id="IPR013595">
    <property type="entry name" value="Pept_S33_TAP-like_C"/>
</dbReference>
<reference evidence="5 6" key="1">
    <citation type="submission" date="2019-12" db="EMBL/GenBank/DDBJ databases">
        <authorList>
            <person name="Lee S.D."/>
        </authorList>
    </citation>
    <scope>NUCLEOTIDE SEQUENCE [LARGE SCALE GENOMIC DNA]</scope>
    <source>
        <strain evidence="5 6">SAP-6</strain>
    </source>
</reference>
<dbReference type="SUPFAM" id="SSF53474">
    <property type="entry name" value="alpha/beta-Hydrolases"/>
    <property type="match status" value="1"/>
</dbReference>
<feature type="domain" description="AB hydrolase-1" evidence="3">
    <location>
        <begin position="14"/>
        <end position="130"/>
    </location>
</feature>
<dbReference type="Proteomes" id="UP000461443">
    <property type="component" value="Unassembled WGS sequence"/>
</dbReference>
<gene>
    <name evidence="2 5" type="primary">rutD</name>
    <name evidence="5" type="ORF">GRH90_04235</name>
</gene>
<comment type="catalytic activity">
    <reaction evidence="2">
        <text>carbamate + 2 H(+) = NH4(+) + CO2</text>
        <dbReference type="Rhea" id="RHEA:15649"/>
        <dbReference type="ChEBI" id="CHEBI:13941"/>
        <dbReference type="ChEBI" id="CHEBI:15378"/>
        <dbReference type="ChEBI" id="CHEBI:16526"/>
        <dbReference type="ChEBI" id="CHEBI:28938"/>
    </reaction>
</comment>
<dbReference type="HAMAP" id="MF_00832">
    <property type="entry name" value="RutD"/>
    <property type="match status" value="1"/>
</dbReference>
<protein>
    <recommendedName>
        <fullName evidence="2">Putative carbamate hydrolase RutD</fullName>
        <ecNumber evidence="2">3.5.1.-</ecNumber>
    </recommendedName>
    <alternativeName>
        <fullName evidence="2">Aminohydrolase</fullName>
    </alternativeName>
</protein>
<sequence>MYYETAGLQDADAPTVLMSAGLGGSGAFWAPQLAALGDSFRIILYDHAGTGRSRGTLPGDYGMGHMAEDAIALLDRLAIGRCHFIGHALGGMIGLELALAHPERIDRLVVINSWLTLDPHTRRCFDIRRQILRDSGVEAYVRAQPLFLYPADWLSRHDALLKLEEALQIQHFQGSQNLLRRLRALMDTDFSQRLAPLSAPVLVMSCRDDMLVPWQCSRALANALPAAELLEMSYGGHAMSVSNSAQFNPLLKAYLQRLPAA</sequence>
<evidence type="ECO:0000259" key="3">
    <source>
        <dbReference type="Pfam" id="PF00561"/>
    </source>
</evidence>
<dbReference type="InterPro" id="IPR029058">
    <property type="entry name" value="AB_hydrolase_fold"/>
</dbReference>
<dbReference type="GO" id="GO:0006212">
    <property type="term" value="P:uracil catabolic process"/>
    <property type="evidence" value="ECO:0007669"/>
    <property type="project" value="UniProtKB-UniRule"/>
</dbReference>
<dbReference type="NCBIfam" id="TIGR03611">
    <property type="entry name" value="RutD"/>
    <property type="match status" value="1"/>
</dbReference>
<evidence type="ECO:0000256" key="2">
    <source>
        <dbReference type="HAMAP-Rule" id="MF_00832"/>
    </source>
</evidence>
<evidence type="ECO:0000313" key="6">
    <source>
        <dbReference type="Proteomes" id="UP000461443"/>
    </source>
</evidence>
<keyword evidence="1 2" id="KW-0378">Hydrolase</keyword>
<comment type="caution">
    <text evidence="5">The sequence shown here is derived from an EMBL/GenBank/DDBJ whole genome shotgun (WGS) entry which is preliminary data.</text>
</comment>
<dbReference type="Gene3D" id="3.40.50.1820">
    <property type="entry name" value="alpha/beta hydrolase"/>
    <property type="match status" value="1"/>
</dbReference>
<dbReference type="AlphaFoldDB" id="A0A845SDJ7"/>
<evidence type="ECO:0000259" key="4">
    <source>
        <dbReference type="Pfam" id="PF08386"/>
    </source>
</evidence>
<organism evidence="5 6">
    <name type="scientific">Acerihabitans arboris</name>
    <dbReference type="NCBI Taxonomy" id="2691583"/>
    <lineage>
        <taxon>Bacteria</taxon>
        <taxon>Pseudomonadati</taxon>
        <taxon>Pseudomonadota</taxon>
        <taxon>Gammaproteobacteria</taxon>
        <taxon>Enterobacterales</taxon>
        <taxon>Pectobacteriaceae</taxon>
        <taxon>Acerihabitans</taxon>
    </lineage>
</organism>
<dbReference type="EC" id="3.5.1.-" evidence="2"/>
<reference evidence="5 6" key="2">
    <citation type="submission" date="2020-02" db="EMBL/GenBank/DDBJ databases">
        <title>The new genus of Enterobacteriales.</title>
        <authorList>
            <person name="Kim I.S."/>
        </authorList>
    </citation>
    <scope>NUCLEOTIDE SEQUENCE [LARGE SCALE GENOMIC DNA]</scope>
    <source>
        <strain evidence="5 6">SAP-6</strain>
    </source>
</reference>
<dbReference type="GO" id="GO:0016811">
    <property type="term" value="F:hydrolase activity, acting on carbon-nitrogen (but not peptide) bonds, in linear amides"/>
    <property type="evidence" value="ECO:0007669"/>
    <property type="project" value="InterPro"/>
</dbReference>
<evidence type="ECO:0000313" key="5">
    <source>
        <dbReference type="EMBL" id="NDL61969.1"/>
    </source>
</evidence>
<dbReference type="InterPro" id="IPR050471">
    <property type="entry name" value="AB_hydrolase"/>
</dbReference>
<dbReference type="PANTHER" id="PTHR43433:SF5">
    <property type="entry name" value="AB HYDROLASE-1 DOMAIN-CONTAINING PROTEIN"/>
    <property type="match status" value="1"/>
</dbReference>
<dbReference type="PRINTS" id="PR00111">
    <property type="entry name" value="ABHYDROLASE"/>
</dbReference>
<dbReference type="Pfam" id="PF08386">
    <property type="entry name" value="Abhydrolase_4"/>
    <property type="match status" value="1"/>
</dbReference>
<dbReference type="Pfam" id="PF00561">
    <property type="entry name" value="Abhydrolase_1"/>
    <property type="match status" value="1"/>
</dbReference>
<dbReference type="RefSeq" id="WP_162364636.1">
    <property type="nucleotide sequence ID" value="NZ_WUBS01000002.1"/>
</dbReference>
<dbReference type="InterPro" id="IPR000073">
    <property type="entry name" value="AB_hydrolase_1"/>
</dbReference>
<dbReference type="GO" id="GO:0019740">
    <property type="term" value="P:nitrogen utilization"/>
    <property type="evidence" value="ECO:0007669"/>
    <property type="project" value="UniProtKB-UniRule"/>
</dbReference>
<dbReference type="EMBL" id="WUBS01000002">
    <property type="protein sequence ID" value="NDL61969.1"/>
    <property type="molecule type" value="Genomic_DNA"/>
</dbReference>
<name>A0A845SDJ7_9GAMM</name>
<keyword evidence="6" id="KW-1185">Reference proteome</keyword>
<proteinExistence type="inferred from homology"/>
<accession>A0A845SDJ7</accession>
<comment type="function">
    <text evidence="2">Involved in pyrimidine catabolism. May facilitate the hydrolysis of carbamate, a reaction that can also occur spontaneously.</text>
</comment>
<dbReference type="InterPro" id="IPR019913">
    <property type="entry name" value="Pyrimidine_utilisation_RutD"/>
</dbReference>
<dbReference type="PANTHER" id="PTHR43433">
    <property type="entry name" value="HYDROLASE, ALPHA/BETA FOLD FAMILY PROTEIN"/>
    <property type="match status" value="1"/>
</dbReference>
<evidence type="ECO:0000256" key="1">
    <source>
        <dbReference type="ARBA" id="ARBA00022801"/>
    </source>
</evidence>
<comment type="similarity">
    <text evidence="2">Belongs to the AB hydrolase superfamily. Hydrolase RutD family.</text>
</comment>
<feature type="domain" description="Peptidase S33 tripeptidyl aminopeptidase-like C-terminal" evidence="4">
    <location>
        <begin position="196"/>
        <end position="256"/>
    </location>
</feature>